<comment type="caution">
    <text evidence="2">The sequence shown here is derived from an EMBL/GenBank/DDBJ whole genome shotgun (WGS) entry which is preliminary data.</text>
</comment>
<gene>
    <name evidence="2" type="ORF">GCM10017621_23120</name>
</gene>
<evidence type="ECO:0000313" key="2">
    <source>
        <dbReference type="EMBL" id="GLK52804.1"/>
    </source>
</evidence>
<dbReference type="AlphaFoldDB" id="A0A9W6INK1"/>
<reference evidence="2" key="1">
    <citation type="journal article" date="2014" name="Int. J. Syst. Evol. Microbiol.">
        <title>Complete genome sequence of Corynebacterium casei LMG S-19264T (=DSM 44701T), isolated from a smear-ripened cheese.</title>
        <authorList>
            <consortium name="US DOE Joint Genome Institute (JGI-PGF)"/>
            <person name="Walter F."/>
            <person name="Albersmeier A."/>
            <person name="Kalinowski J."/>
            <person name="Ruckert C."/>
        </authorList>
    </citation>
    <scope>NUCLEOTIDE SEQUENCE</scope>
    <source>
        <strain evidence="2">VKM B-1513</strain>
    </source>
</reference>
<dbReference type="EMBL" id="BSFE01000006">
    <property type="protein sequence ID" value="GLK52804.1"/>
    <property type="molecule type" value="Genomic_DNA"/>
</dbReference>
<feature type="region of interest" description="Disordered" evidence="1">
    <location>
        <begin position="64"/>
        <end position="85"/>
    </location>
</feature>
<dbReference type="Proteomes" id="UP001143486">
    <property type="component" value="Unassembled WGS sequence"/>
</dbReference>
<proteinExistence type="predicted"/>
<reference evidence="2" key="2">
    <citation type="submission" date="2023-01" db="EMBL/GenBank/DDBJ databases">
        <authorList>
            <person name="Sun Q."/>
            <person name="Evtushenko L."/>
        </authorList>
    </citation>
    <scope>NUCLEOTIDE SEQUENCE</scope>
    <source>
        <strain evidence="2">VKM B-1513</strain>
    </source>
</reference>
<protein>
    <submittedName>
        <fullName evidence="2">Uncharacterized protein</fullName>
    </submittedName>
</protein>
<keyword evidence="3" id="KW-1185">Reference proteome</keyword>
<sequence length="85" mass="9274">MRIFEEIALETLIFGRGRITEHAGEKSHTGLDENLGRAFATGQNGIADTDLFHPATVDDPLIEPFEPAAEYDNARTGRPLPDPGL</sequence>
<organism evidence="2 3">
    <name type="scientific">Maricaulis virginensis</name>
    <dbReference type="NCBI Taxonomy" id="144022"/>
    <lineage>
        <taxon>Bacteria</taxon>
        <taxon>Pseudomonadati</taxon>
        <taxon>Pseudomonadota</taxon>
        <taxon>Alphaproteobacteria</taxon>
        <taxon>Maricaulales</taxon>
        <taxon>Maricaulaceae</taxon>
        <taxon>Maricaulis</taxon>
    </lineage>
</organism>
<evidence type="ECO:0000256" key="1">
    <source>
        <dbReference type="SAM" id="MobiDB-lite"/>
    </source>
</evidence>
<evidence type="ECO:0000313" key="3">
    <source>
        <dbReference type="Proteomes" id="UP001143486"/>
    </source>
</evidence>
<name>A0A9W6INK1_9PROT</name>
<accession>A0A9W6INK1</accession>